<reference evidence="2 3" key="1">
    <citation type="submission" date="2024-06" db="EMBL/GenBank/DDBJ databases">
        <title>A chromosome-level genome assembly of beet webworm, Loxostege sticticalis.</title>
        <authorList>
            <person name="Zhang Y."/>
        </authorList>
    </citation>
    <scope>NUCLEOTIDE SEQUENCE [LARGE SCALE GENOMIC DNA]</scope>
    <source>
        <strain evidence="2">AQ028</strain>
        <tissue evidence="2">Male pupae</tissue>
    </source>
</reference>
<dbReference type="CDD" id="cd02513">
    <property type="entry name" value="CMP-NeuAc_Synthase"/>
    <property type="match status" value="1"/>
</dbReference>
<protein>
    <recommendedName>
        <fullName evidence="4">N-acylneuraminate cytidylyltransferase</fullName>
    </recommendedName>
</protein>
<dbReference type="Proteomes" id="UP001549921">
    <property type="component" value="Unassembled WGS sequence"/>
</dbReference>
<gene>
    <name evidence="2" type="ORF">ABMA28_014730</name>
</gene>
<dbReference type="PANTHER" id="PTHR21485">
    <property type="entry name" value="HAD SUPERFAMILY MEMBERS CMAS AND KDSC"/>
    <property type="match status" value="1"/>
</dbReference>
<evidence type="ECO:0008006" key="4">
    <source>
        <dbReference type="Google" id="ProtNLM"/>
    </source>
</evidence>
<dbReference type="EMBL" id="JBEDNZ010000006">
    <property type="protein sequence ID" value="KAL0840934.1"/>
    <property type="molecule type" value="Genomic_DNA"/>
</dbReference>
<dbReference type="Gene3D" id="3.90.550.10">
    <property type="entry name" value="Spore Coat Polysaccharide Biosynthesis Protein SpsA, Chain A"/>
    <property type="match status" value="1"/>
</dbReference>
<sequence>MFVFVSNLLDQIILLSMRRNCSAQVFGRTAVLILARGGSKGVRLKNLQTVGGLSLISRAIKTSKEAGLHDVTVSTDHPLIALEALKTGTAIFRRSHITAVDWAPSIWGAAEFISRRPEVTVLVLIQATSPFLKPKRLEDAVRKLNLPIAYDCVFSALRSYKLRWHQHGNTFSPINFDIHARPRRQDWNGNLIETGAFYISRRHLIENGLFQNNNCTIEEVFGAESLEVDTYYDLQVANALLRSNLADVLGN</sequence>
<organism evidence="2 3">
    <name type="scientific">Loxostege sticticalis</name>
    <name type="common">Beet webworm moth</name>
    <dbReference type="NCBI Taxonomy" id="481309"/>
    <lineage>
        <taxon>Eukaryota</taxon>
        <taxon>Metazoa</taxon>
        <taxon>Ecdysozoa</taxon>
        <taxon>Arthropoda</taxon>
        <taxon>Hexapoda</taxon>
        <taxon>Insecta</taxon>
        <taxon>Pterygota</taxon>
        <taxon>Neoptera</taxon>
        <taxon>Endopterygota</taxon>
        <taxon>Lepidoptera</taxon>
        <taxon>Glossata</taxon>
        <taxon>Ditrysia</taxon>
        <taxon>Pyraloidea</taxon>
        <taxon>Crambidae</taxon>
        <taxon>Pyraustinae</taxon>
        <taxon>Loxostege</taxon>
    </lineage>
</organism>
<evidence type="ECO:0000256" key="1">
    <source>
        <dbReference type="SAM" id="SignalP"/>
    </source>
</evidence>
<dbReference type="InterPro" id="IPR029044">
    <property type="entry name" value="Nucleotide-diphossugar_trans"/>
</dbReference>
<dbReference type="InterPro" id="IPR050793">
    <property type="entry name" value="CMP-NeuNAc_synthase"/>
</dbReference>
<dbReference type="PANTHER" id="PTHR21485:SF3">
    <property type="entry name" value="N-ACYLNEURAMINATE CYTIDYLYLTRANSFERASE"/>
    <property type="match status" value="1"/>
</dbReference>
<dbReference type="Pfam" id="PF02348">
    <property type="entry name" value="CTP_transf_3"/>
    <property type="match status" value="1"/>
</dbReference>
<dbReference type="SUPFAM" id="SSF53448">
    <property type="entry name" value="Nucleotide-diphospho-sugar transferases"/>
    <property type="match status" value="1"/>
</dbReference>
<feature type="signal peptide" evidence="1">
    <location>
        <begin position="1"/>
        <end position="23"/>
    </location>
</feature>
<evidence type="ECO:0000313" key="3">
    <source>
        <dbReference type="Proteomes" id="UP001549921"/>
    </source>
</evidence>
<comment type="caution">
    <text evidence="2">The sequence shown here is derived from an EMBL/GenBank/DDBJ whole genome shotgun (WGS) entry which is preliminary data.</text>
</comment>
<dbReference type="InterPro" id="IPR003329">
    <property type="entry name" value="Cytidylyl_trans"/>
</dbReference>
<accession>A0ABD0TCB1</accession>
<keyword evidence="1" id="KW-0732">Signal</keyword>
<name>A0ABD0TCB1_LOXSC</name>
<feature type="chain" id="PRO_5044767049" description="N-acylneuraminate cytidylyltransferase" evidence="1">
    <location>
        <begin position="24"/>
        <end position="251"/>
    </location>
</feature>
<evidence type="ECO:0000313" key="2">
    <source>
        <dbReference type="EMBL" id="KAL0840934.1"/>
    </source>
</evidence>
<proteinExistence type="predicted"/>
<dbReference type="AlphaFoldDB" id="A0ABD0TCB1"/>